<protein>
    <submittedName>
        <fullName evidence="3">Response regulator SirA</fullName>
    </submittedName>
</protein>
<dbReference type="InterPro" id="IPR036868">
    <property type="entry name" value="TusA-like_sf"/>
</dbReference>
<organism evidence="3 4">
    <name type="scientific">Clostridium novyi A str. 4552</name>
    <dbReference type="NCBI Taxonomy" id="1444289"/>
    <lineage>
        <taxon>Bacteria</taxon>
        <taxon>Bacillati</taxon>
        <taxon>Bacillota</taxon>
        <taxon>Clostridia</taxon>
        <taxon>Eubacteriales</taxon>
        <taxon>Clostridiaceae</taxon>
        <taxon>Clostridium</taxon>
    </lineage>
</organism>
<reference evidence="3 4" key="1">
    <citation type="submission" date="2014-01" db="EMBL/GenBank/DDBJ databases">
        <title>Plasmidome dynamics in the species complex Clostridium novyi sensu lato converts strains of independent lineages into distinctly different pathogens.</title>
        <authorList>
            <person name="Skarin H."/>
            <person name="Segerman B."/>
        </authorList>
    </citation>
    <scope>NUCLEOTIDE SEQUENCE [LARGE SCALE GENOMIC DNA]</scope>
    <source>
        <strain evidence="3 4">4552</strain>
    </source>
</reference>
<dbReference type="Proteomes" id="UP000030012">
    <property type="component" value="Unassembled WGS sequence"/>
</dbReference>
<dbReference type="CDD" id="cd00291">
    <property type="entry name" value="SirA_YedF_YeeD"/>
    <property type="match status" value="1"/>
</dbReference>
<dbReference type="AlphaFoldDB" id="A0A0A0IBL2"/>
<dbReference type="RefSeq" id="WP_039251996.1">
    <property type="nucleotide sequence ID" value="NZ_JENJ01000002.1"/>
</dbReference>
<name>A0A0A0IBL2_CLONO</name>
<dbReference type="EMBL" id="JENJ01000002">
    <property type="protein sequence ID" value="KGM98297.1"/>
    <property type="molecule type" value="Genomic_DNA"/>
</dbReference>
<comment type="similarity">
    <text evidence="1">Belongs to the sulfur carrier protein TusA family.</text>
</comment>
<dbReference type="InterPro" id="IPR001455">
    <property type="entry name" value="TusA-like"/>
</dbReference>
<evidence type="ECO:0000313" key="4">
    <source>
        <dbReference type="Proteomes" id="UP000030012"/>
    </source>
</evidence>
<comment type="caution">
    <text evidence="3">The sequence shown here is derived from an EMBL/GenBank/DDBJ whole genome shotgun (WGS) entry which is preliminary data.</text>
</comment>
<dbReference type="PANTHER" id="PTHR33279:SF6">
    <property type="entry name" value="SULFUR CARRIER PROTEIN YEDF-RELATED"/>
    <property type="match status" value="1"/>
</dbReference>
<dbReference type="SUPFAM" id="SSF64307">
    <property type="entry name" value="SirA-like"/>
    <property type="match status" value="1"/>
</dbReference>
<sequence>MAVKELDCLYEACPVPLIKAVKELKNMNSGDILILHSDHSCVGISVEEWGEKNHYPVRVVEIEDGEWEIYIQKPE</sequence>
<gene>
    <name evidence="3" type="ORF">Z968_00760</name>
</gene>
<evidence type="ECO:0000259" key="2">
    <source>
        <dbReference type="Pfam" id="PF01206"/>
    </source>
</evidence>
<evidence type="ECO:0000256" key="1">
    <source>
        <dbReference type="ARBA" id="ARBA00008984"/>
    </source>
</evidence>
<proteinExistence type="inferred from homology"/>
<dbReference type="OrthoDB" id="9800872at2"/>
<dbReference type="Pfam" id="PF01206">
    <property type="entry name" value="TusA"/>
    <property type="match status" value="1"/>
</dbReference>
<evidence type="ECO:0000313" key="3">
    <source>
        <dbReference type="EMBL" id="KGM98297.1"/>
    </source>
</evidence>
<dbReference type="PANTHER" id="PTHR33279">
    <property type="entry name" value="SULFUR CARRIER PROTEIN YEDF-RELATED"/>
    <property type="match status" value="1"/>
</dbReference>
<dbReference type="Gene3D" id="3.30.110.40">
    <property type="entry name" value="TusA-like domain"/>
    <property type="match status" value="1"/>
</dbReference>
<feature type="domain" description="UPF0033" evidence="2">
    <location>
        <begin position="4"/>
        <end position="73"/>
    </location>
</feature>
<accession>A0A0A0IBL2</accession>